<name>A0A6B0QYB3_9CETA</name>
<dbReference type="EMBL" id="VBQZ03000004">
    <property type="protein sequence ID" value="MXQ80303.1"/>
    <property type="molecule type" value="Genomic_DNA"/>
</dbReference>
<keyword evidence="2" id="KW-1185">Reference proteome</keyword>
<protein>
    <submittedName>
        <fullName evidence="1">Uncharacterized protein</fullName>
    </submittedName>
</protein>
<gene>
    <name evidence="1" type="ORF">E5288_WYG006236</name>
</gene>
<reference evidence="1" key="1">
    <citation type="submission" date="2019-10" db="EMBL/GenBank/DDBJ databases">
        <title>The sequence and de novo assembly of the wild yak genome.</title>
        <authorList>
            <person name="Liu Y."/>
        </authorList>
    </citation>
    <scope>NUCLEOTIDE SEQUENCE [LARGE SCALE GENOMIC DNA]</scope>
    <source>
        <strain evidence="1">WY2019</strain>
    </source>
</reference>
<dbReference type="Proteomes" id="UP000322234">
    <property type="component" value="Unassembled WGS sequence"/>
</dbReference>
<dbReference type="AlphaFoldDB" id="A0A6B0QYB3"/>
<evidence type="ECO:0000313" key="2">
    <source>
        <dbReference type="Proteomes" id="UP000322234"/>
    </source>
</evidence>
<evidence type="ECO:0000313" key="1">
    <source>
        <dbReference type="EMBL" id="MXQ80303.1"/>
    </source>
</evidence>
<comment type="caution">
    <text evidence="1">The sequence shown here is derived from an EMBL/GenBank/DDBJ whole genome shotgun (WGS) entry which is preliminary data.</text>
</comment>
<sequence length="114" mass="12752">MPEAWLLPIGQSWPLFSNQMVPRAPLTRNRPFTWVLLASKGNRPMNVSTELIPTCGEVARNHFRILERVYSVPRGSGSHGNEFSTFSVSTRGVTLGMIPERLFAVSFLFDSASQ</sequence>
<accession>A0A6B0QYB3</accession>
<organism evidence="1 2">
    <name type="scientific">Bos mutus</name>
    <name type="common">wild yak</name>
    <dbReference type="NCBI Taxonomy" id="72004"/>
    <lineage>
        <taxon>Eukaryota</taxon>
        <taxon>Metazoa</taxon>
        <taxon>Chordata</taxon>
        <taxon>Craniata</taxon>
        <taxon>Vertebrata</taxon>
        <taxon>Euteleostomi</taxon>
        <taxon>Mammalia</taxon>
        <taxon>Eutheria</taxon>
        <taxon>Laurasiatheria</taxon>
        <taxon>Artiodactyla</taxon>
        <taxon>Ruminantia</taxon>
        <taxon>Pecora</taxon>
        <taxon>Bovidae</taxon>
        <taxon>Bovinae</taxon>
        <taxon>Bos</taxon>
    </lineage>
</organism>
<proteinExistence type="predicted"/>